<dbReference type="PROSITE" id="PS50118">
    <property type="entry name" value="HMG_BOX_2"/>
    <property type="match status" value="4"/>
</dbReference>
<feature type="compositionally biased region" description="Basic and acidic residues" evidence="5">
    <location>
        <begin position="71"/>
        <end position="85"/>
    </location>
</feature>
<evidence type="ECO:0000256" key="2">
    <source>
        <dbReference type="ARBA" id="ARBA00023125"/>
    </source>
</evidence>
<evidence type="ECO:0000313" key="7">
    <source>
        <dbReference type="EMBL" id="JAV76167.1"/>
    </source>
</evidence>
<dbReference type="EMBL" id="GEZM01049018">
    <property type="protein sequence ID" value="JAV76167.1"/>
    <property type="molecule type" value="Transcribed_RNA"/>
</dbReference>
<feature type="compositionally biased region" description="Basic and acidic residues" evidence="5">
    <location>
        <begin position="493"/>
        <end position="509"/>
    </location>
</feature>
<dbReference type="PANTHER" id="PTHR46318">
    <property type="entry name" value="UPSTREAM BINDING TRANSCRIPTION FACTOR"/>
    <property type="match status" value="1"/>
</dbReference>
<feature type="region of interest" description="Disordered" evidence="5">
    <location>
        <begin position="469"/>
        <end position="509"/>
    </location>
</feature>
<dbReference type="SMART" id="SM00398">
    <property type="entry name" value="HMG"/>
    <property type="match status" value="4"/>
</dbReference>
<accession>A0A1Y1LYS3</accession>
<feature type="compositionally biased region" description="Basic and acidic residues" evidence="5">
    <location>
        <begin position="650"/>
        <end position="659"/>
    </location>
</feature>
<keyword evidence="2 4" id="KW-0238">DNA-binding</keyword>
<organism evidence="7">
    <name type="scientific">Photinus pyralis</name>
    <name type="common">Common eastern firefly</name>
    <name type="synonym">Lampyris pyralis</name>
    <dbReference type="NCBI Taxonomy" id="7054"/>
    <lineage>
        <taxon>Eukaryota</taxon>
        <taxon>Metazoa</taxon>
        <taxon>Ecdysozoa</taxon>
        <taxon>Arthropoda</taxon>
        <taxon>Hexapoda</taxon>
        <taxon>Insecta</taxon>
        <taxon>Pterygota</taxon>
        <taxon>Neoptera</taxon>
        <taxon>Endopterygota</taxon>
        <taxon>Coleoptera</taxon>
        <taxon>Polyphaga</taxon>
        <taxon>Elateriformia</taxon>
        <taxon>Elateroidea</taxon>
        <taxon>Lampyridae</taxon>
        <taxon>Lampyrinae</taxon>
        <taxon>Photinus</taxon>
    </lineage>
</organism>
<feature type="compositionally biased region" description="Acidic residues" evidence="5">
    <location>
        <begin position="660"/>
        <end position="670"/>
    </location>
</feature>
<feature type="DNA-binding region" description="HMG box" evidence="4">
    <location>
        <begin position="199"/>
        <end position="267"/>
    </location>
</feature>
<dbReference type="GO" id="GO:0003677">
    <property type="term" value="F:DNA binding"/>
    <property type="evidence" value="ECO:0007669"/>
    <property type="project" value="UniProtKB-UniRule"/>
</dbReference>
<feature type="region of interest" description="Disordered" evidence="5">
    <location>
        <begin position="643"/>
        <end position="670"/>
    </location>
</feature>
<reference evidence="7" key="1">
    <citation type="journal article" date="2016" name="Sci. Rep.">
        <title>Molecular characterization of firefly nuptial gifts: a multi-omics approach sheds light on postcopulatory sexual selection.</title>
        <authorList>
            <person name="Al-Wathiqui N."/>
            <person name="Fallon T.R."/>
            <person name="South A."/>
            <person name="Weng J.K."/>
            <person name="Lewis S.M."/>
        </authorList>
    </citation>
    <scope>NUCLEOTIDE SEQUENCE</scope>
</reference>
<dbReference type="PANTHER" id="PTHR46318:SF3">
    <property type="entry name" value="UPSTREAM BINDING TRANSCRIPTION FACTOR"/>
    <property type="match status" value="1"/>
</dbReference>
<protein>
    <recommendedName>
        <fullName evidence="6">HMG box domain-containing protein</fullName>
    </recommendedName>
</protein>
<feature type="DNA-binding region" description="HMG box" evidence="4">
    <location>
        <begin position="577"/>
        <end position="631"/>
    </location>
</feature>
<evidence type="ECO:0000256" key="5">
    <source>
        <dbReference type="SAM" id="MobiDB-lite"/>
    </source>
</evidence>
<feature type="domain" description="HMG box" evidence="6">
    <location>
        <begin position="387"/>
        <end position="453"/>
    </location>
</feature>
<feature type="DNA-binding region" description="HMG box" evidence="4">
    <location>
        <begin position="387"/>
        <end position="453"/>
    </location>
</feature>
<feature type="region of interest" description="Disordered" evidence="5">
    <location>
        <begin position="25"/>
        <end position="105"/>
    </location>
</feature>
<dbReference type="Pfam" id="PF00505">
    <property type="entry name" value="HMG_box"/>
    <property type="match status" value="2"/>
</dbReference>
<keyword evidence="3 4" id="KW-0539">Nucleus</keyword>
<dbReference type="Gene3D" id="1.10.30.10">
    <property type="entry name" value="High mobility group box domain"/>
    <property type="match status" value="3"/>
</dbReference>
<evidence type="ECO:0000259" key="6">
    <source>
        <dbReference type="PROSITE" id="PS50118"/>
    </source>
</evidence>
<dbReference type="InterPro" id="IPR009071">
    <property type="entry name" value="HMG_box_dom"/>
</dbReference>
<dbReference type="GO" id="GO:0005634">
    <property type="term" value="C:nucleus"/>
    <property type="evidence" value="ECO:0007669"/>
    <property type="project" value="UniProtKB-SubCell"/>
</dbReference>
<evidence type="ECO:0000256" key="3">
    <source>
        <dbReference type="ARBA" id="ARBA00023242"/>
    </source>
</evidence>
<feature type="DNA-binding region" description="HMG box" evidence="4">
    <location>
        <begin position="289"/>
        <end position="356"/>
    </location>
</feature>
<dbReference type="SUPFAM" id="SSF47095">
    <property type="entry name" value="HMG-box"/>
    <property type="match status" value="4"/>
</dbReference>
<dbReference type="InterPro" id="IPR036910">
    <property type="entry name" value="HMG_box_dom_sf"/>
</dbReference>
<feature type="compositionally biased region" description="Basic and acidic residues" evidence="5">
    <location>
        <begin position="474"/>
        <end position="486"/>
    </location>
</feature>
<dbReference type="AlphaFoldDB" id="A0A1Y1LYS3"/>
<feature type="domain" description="HMG box" evidence="6">
    <location>
        <begin position="577"/>
        <end position="631"/>
    </location>
</feature>
<proteinExistence type="predicted"/>
<evidence type="ECO:0000256" key="1">
    <source>
        <dbReference type="ARBA" id="ARBA00004123"/>
    </source>
</evidence>
<dbReference type="InterPro" id="IPR051762">
    <property type="entry name" value="UBF1"/>
</dbReference>
<sequence length="670" mass="78865">MNEKDESVITRVQRGADHLEISIVSDSAAPECSAPSKPKKRVRFEKVDVDGQVGVRLRKKRKPVPDDEDTGEFKKSKLDNGHDHENPDEDDDSGHEYQTNDTIDWPPKDVQTLVSHIEQSLPKNDVLHYQTRVEKLNWDDISFSNYTGNDCKRVWFIIQKRIRRFRLLNEVLQDAKELVSKPWIDFYHRSKMKRHPKFPKRPLSAYMLFYLQNKQKVQTECPGLDMMEISKETALMYKNCSPDDRQDYIKMAAAEKKAYDEKLEEFQRLHPETCVSEKSVKPADTAPAPEKPSTPYRLFYKQQHKNFYSNWEGDLSSFKDQCKEEWRNLPDKQRVEWIDMSLEEEEKYQEELKNYVLRNPSYSAGVFKTVVSKSERAIKERLSGKPVKPPLSAYSLYAQIMLKSDEMKKIDPKLRMKVLADHWKNYTEQEKNVYHENYEQLVAQYKIDYATYLDSLPESKRQEELLNNAKRKKKNEEAKSKTDENVNKNGQKSKTEDEKEEERKRTELTHDVGKMRVRQATYRKDYEQDEGVTIVTKIRKEHDIKVSTKERDKKKKKEDGFENGCVSLTKIIEAEPVQPPVSGFVLFSKRYHGKAPVETAWKNLNKIEKKEYETEVQMLKQKYIKDYEAFLKSLSKEQLTAFSQMRKSGKGREEKRPSNEDDYESTDSSD</sequence>
<comment type="subcellular location">
    <subcellularLocation>
        <location evidence="1">Nucleus</location>
    </subcellularLocation>
</comment>
<feature type="domain" description="HMG box" evidence="6">
    <location>
        <begin position="199"/>
        <end position="267"/>
    </location>
</feature>
<evidence type="ECO:0000256" key="4">
    <source>
        <dbReference type="PROSITE-ProRule" id="PRU00267"/>
    </source>
</evidence>
<feature type="domain" description="HMG box" evidence="6">
    <location>
        <begin position="289"/>
        <end position="356"/>
    </location>
</feature>
<name>A0A1Y1LYS3_PHOPY</name>